<dbReference type="EMBL" id="GBXM01090238">
    <property type="protein sequence ID" value="JAH18339.1"/>
    <property type="molecule type" value="Transcribed_RNA"/>
</dbReference>
<reference evidence="1" key="2">
    <citation type="journal article" date="2015" name="Fish Shellfish Immunol.">
        <title>Early steps in the European eel (Anguilla anguilla)-Vibrio vulnificus interaction in the gills: Role of the RtxA13 toxin.</title>
        <authorList>
            <person name="Callol A."/>
            <person name="Pajuelo D."/>
            <person name="Ebbesson L."/>
            <person name="Teles M."/>
            <person name="MacKenzie S."/>
            <person name="Amaro C."/>
        </authorList>
    </citation>
    <scope>NUCLEOTIDE SEQUENCE</scope>
</reference>
<dbReference type="AlphaFoldDB" id="A0A0E9QNE5"/>
<name>A0A0E9QNE5_ANGAN</name>
<protein>
    <submittedName>
        <fullName evidence="1">Uncharacterized protein</fullName>
    </submittedName>
</protein>
<accession>A0A0E9QNE5</accession>
<reference evidence="1" key="1">
    <citation type="submission" date="2014-11" db="EMBL/GenBank/DDBJ databases">
        <authorList>
            <person name="Amaro Gonzalez C."/>
        </authorList>
    </citation>
    <scope>NUCLEOTIDE SEQUENCE</scope>
</reference>
<evidence type="ECO:0000313" key="1">
    <source>
        <dbReference type="EMBL" id="JAH18339.1"/>
    </source>
</evidence>
<proteinExistence type="predicted"/>
<sequence length="57" mass="6939">MNKHLLYQGWHRINWIIATFSHARFKCMRDYKQTFEMDWFLRDGPATLPKGLLQITL</sequence>
<organism evidence="1">
    <name type="scientific">Anguilla anguilla</name>
    <name type="common">European freshwater eel</name>
    <name type="synonym">Muraena anguilla</name>
    <dbReference type="NCBI Taxonomy" id="7936"/>
    <lineage>
        <taxon>Eukaryota</taxon>
        <taxon>Metazoa</taxon>
        <taxon>Chordata</taxon>
        <taxon>Craniata</taxon>
        <taxon>Vertebrata</taxon>
        <taxon>Euteleostomi</taxon>
        <taxon>Actinopterygii</taxon>
        <taxon>Neopterygii</taxon>
        <taxon>Teleostei</taxon>
        <taxon>Anguilliformes</taxon>
        <taxon>Anguillidae</taxon>
        <taxon>Anguilla</taxon>
    </lineage>
</organism>